<evidence type="ECO:0000256" key="1">
    <source>
        <dbReference type="SAM" id="Phobius"/>
    </source>
</evidence>
<evidence type="ECO:0000313" key="3">
    <source>
        <dbReference type="EMBL" id="MBS4539056.1"/>
    </source>
</evidence>
<comment type="caution">
    <text evidence="3">The sequence shown here is derived from an EMBL/GenBank/DDBJ whole genome shotgun (WGS) entry which is preliminary data.</text>
</comment>
<gene>
    <name evidence="3" type="ORF">GOQ27_11325</name>
</gene>
<feature type="domain" description="Sensor histidine kinase NatK-like C-terminal" evidence="2">
    <location>
        <begin position="147"/>
        <end position="238"/>
    </location>
</feature>
<dbReference type="Gene3D" id="3.30.565.10">
    <property type="entry name" value="Histidine kinase-like ATPase, C-terminal domain"/>
    <property type="match status" value="1"/>
</dbReference>
<name>A0A942UZA8_9FIRM</name>
<keyword evidence="4" id="KW-1185">Reference proteome</keyword>
<evidence type="ECO:0000313" key="4">
    <source>
        <dbReference type="Proteomes" id="UP000724672"/>
    </source>
</evidence>
<keyword evidence="1" id="KW-0472">Membrane</keyword>
<dbReference type="RefSeq" id="WP_203366979.1">
    <property type="nucleotide sequence ID" value="NZ_WSFT01000040.1"/>
</dbReference>
<dbReference type="InterPro" id="IPR032834">
    <property type="entry name" value="NatK-like_C"/>
</dbReference>
<dbReference type="PANTHER" id="PTHR40448:SF1">
    <property type="entry name" value="TWO-COMPONENT SENSOR HISTIDINE KINASE"/>
    <property type="match status" value="1"/>
</dbReference>
<sequence>MKLDIYSILENFILFSVLSLSMIFINLVILKNGLRNEYESRQLQLYDKYIPIIEDLISEVRKKQHEFDNHIQALNMIVYTNDNKEDIVDNLKKYTEDLSYTNRLGALIKLKNKVLAGFIYSKENEAREKEIEFHIKITNYDIDTRLKDFELVEIIGNLVDNAFETEVQDNVVELIISRENNLSIIEIYNKYPHIKQAEIKIFFRKEYSTKSKKSRGYGLYNVKEILDKYNMSVEVRNQHRAEYNSNFLVFKVVFIQ</sequence>
<accession>A0A942UZA8</accession>
<dbReference type="Proteomes" id="UP000724672">
    <property type="component" value="Unassembled WGS sequence"/>
</dbReference>
<organism evidence="3 4">
    <name type="scientific">Anaeromonas frigoriresistens</name>
    <dbReference type="NCBI Taxonomy" id="2683708"/>
    <lineage>
        <taxon>Bacteria</taxon>
        <taxon>Bacillati</taxon>
        <taxon>Bacillota</taxon>
        <taxon>Tissierellia</taxon>
        <taxon>Tissierellales</taxon>
        <taxon>Thermohalobacteraceae</taxon>
        <taxon>Anaeromonas</taxon>
    </lineage>
</organism>
<protein>
    <submittedName>
        <fullName evidence="3">GHKL domain-containing protein</fullName>
    </submittedName>
</protein>
<dbReference type="GO" id="GO:0042802">
    <property type="term" value="F:identical protein binding"/>
    <property type="evidence" value="ECO:0007669"/>
    <property type="project" value="TreeGrafter"/>
</dbReference>
<dbReference type="SUPFAM" id="SSF55874">
    <property type="entry name" value="ATPase domain of HSP90 chaperone/DNA topoisomerase II/histidine kinase"/>
    <property type="match status" value="1"/>
</dbReference>
<evidence type="ECO:0000259" key="2">
    <source>
        <dbReference type="Pfam" id="PF14501"/>
    </source>
</evidence>
<keyword evidence="1" id="KW-1133">Transmembrane helix</keyword>
<dbReference type="Pfam" id="PF14501">
    <property type="entry name" value="HATPase_c_5"/>
    <property type="match status" value="1"/>
</dbReference>
<dbReference type="InterPro" id="IPR036890">
    <property type="entry name" value="HATPase_C_sf"/>
</dbReference>
<reference evidence="3" key="1">
    <citation type="submission" date="2019-12" db="EMBL/GenBank/DDBJ databases">
        <title>Clostridiaceae gen. nov. sp. nov., isolated from sediment in Xinjiang, China.</title>
        <authorList>
            <person name="Zhang R."/>
        </authorList>
    </citation>
    <scope>NUCLEOTIDE SEQUENCE</scope>
    <source>
        <strain evidence="3">D2Q-11</strain>
    </source>
</reference>
<feature type="transmembrane region" description="Helical" evidence="1">
    <location>
        <begin position="12"/>
        <end position="30"/>
    </location>
</feature>
<dbReference type="EMBL" id="WSFT01000040">
    <property type="protein sequence ID" value="MBS4539056.1"/>
    <property type="molecule type" value="Genomic_DNA"/>
</dbReference>
<keyword evidence="1" id="KW-0812">Transmembrane</keyword>
<proteinExistence type="predicted"/>
<dbReference type="AlphaFoldDB" id="A0A942UZA8"/>
<dbReference type="PANTHER" id="PTHR40448">
    <property type="entry name" value="TWO-COMPONENT SENSOR HISTIDINE KINASE"/>
    <property type="match status" value="1"/>
</dbReference>